<dbReference type="Proteomes" id="UP000235786">
    <property type="component" value="Unassembled WGS sequence"/>
</dbReference>
<protein>
    <submittedName>
        <fullName evidence="2">Uncharacterized protein</fullName>
    </submittedName>
</protein>
<organism evidence="2 3">
    <name type="scientific">Hyaloscypha variabilis (strain UAMH 11265 / GT02V1 / F)</name>
    <name type="common">Meliniomyces variabilis</name>
    <dbReference type="NCBI Taxonomy" id="1149755"/>
    <lineage>
        <taxon>Eukaryota</taxon>
        <taxon>Fungi</taxon>
        <taxon>Dikarya</taxon>
        <taxon>Ascomycota</taxon>
        <taxon>Pezizomycotina</taxon>
        <taxon>Leotiomycetes</taxon>
        <taxon>Helotiales</taxon>
        <taxon>Hyaloscyphaceae</taxon>
        <taxon>Hyaloscypha</taxon>
        <taxon>Hyaloscypha variabilis</taxon>
    </lineage>
</organism>
<proteinExistence type="predicted"/>
<reference evidence="2 3" key="1">
    <citation type="submission" date="2016-04" db="EMBL/GenBank/DDBJ databases">
        <title>A degradative enzymes factory behind the ericoid mycorrhizal symbiosis.</title>
        <authorList>
            <consortium name="DOE Joint Genome Institute"/>
            <person name="Martino E."/>
            <person name="Morin E."/>
            <person name="Grelet G."/>
            <person name="Kuo A."/>
            <person name="Kohler A."/>
            <person name="Daghino S."/>
            <person name="Barry K."/>
            <person name="Choi C."/>
            <person name="Cichocki N."/>
            <person name="Clum A."/>
            <person name="Copeland A."/>
            <person name="Hainaut M."/>
            <person name="Haridas S."/>
            <person name="Labutti K."/>
            <person name="Lindquist E."/>
            <person name="Lipzen A."/>
            <person name="Khouja H.-R."/>
            <person name="Murat C."/>
            <person name="Ohm R."/>
            <person name="Olson A."/>
            <person name="Spatafora J."/>
            <person name="Veneault-Fourrey C."/>
            <person name="Henrissat B."/>
            <person name="Grigoriev I."/>
            <person name="Martin F."/>
            <person name="Perotto S."/>
        </authorList>
    </citation>
    <scope>NUCLEOTIDE SEQUENCE [LARGE SCALE GENOMIC DNA]</scope>
    <source>
        <strain evidence="2 3">F</strain>
    </source>
</reference>
<feature type="compositionally biased region" description="Low complexity" evidence="1">
    <location>
        <begin position="33"/>
        <end position="45"/>
    </location>
</feature>
<accession>A0A2J6RZR1</accession>
<sequence>MSRHSLDEVASEITQIDIGYQTARNSPGPPTSKTPQTSTSSTPTTIPNHARTLRITHRLWHRYKRVRKNAKKLARGKLQVHSRAFRFVRRNRRGRDAELKALICRLLGRTKEQEIGARGWIMVFLDAVRKIGANFGRDWLRVNRNRNRLWPRRAGTDVVRFEESPSPSLDEQREMDVKVYNDKLGTWDSLTEWEEVQK</sequence>
<feature type="region of interest" description="Disordered" evidence="1">
    <location>
        <begin position="17"/>
        <end position="48"/>
    </location>
</feature>
<dbReference type="EMBL" id="KZ613941">
    <property type="protein sequence ID" value="PMD43999.1"/>
    <property type="molecule type" value="Genomic_DNA"/>
</dbReference>
<keyword evidence="3" id="KW-1185">Reference proteome</keyword>
<evidence type="ECO:0000313" key="3">
    <source>
        <dbReference type="Proteomes" id="UP000235786"/>
    </source>
</evidence>
<gene>
    <name evidence="2" type="ORF">L207DRAFT_563071</name>
</gene>
<name>A0A2J6RZR1_HYAVF</name>
<evidence type="ECO:0000313" key="2">
    <source>
        <dbReference type="EMBL" id="PMD43999.1"/>
    </source>
</evidence>
<evidence type="ECO:0000256" key="1">
    <source>
        <dbReference type="SAM" id="MobiDB-lite"/>
    </source>
</evidence>
<dbReference type="AlphaFoldDB" id="A0A2J6RZR1"/>